<proteinExistence type="predicted"/>
<dbReference type="AlphaFoldDB" id="I0IJH8"/>
<gene>
    <name evidence="2" type="ordered locus">PSMK_p00540</name>
</gene>
<dbReference type="Proteomes" id="UP000007881">
    <property type="component" value="Plasmid pPSMK1"/>
</dbReference>
<evidence type="ECO:0000313" key="3">
    <source>
        <dbReference type="Proteomes" id="UP000007881"/>
    </source>
</evidence>
<sequence length="322" mass="35468">MRGPIEEVGPDPQSMAKQKTSSGVGQAELEVVKRATLTALVTDDGLTDRLVLKGGSALEMIYGVSDRSSIDLDFSMSNTFAAEELGPLRDRIESLLSRSLGEIGLHALDVKLQPRPKKLTADIADFWGGHELSFKVISKRVAESHADLDQRRNRAIQVGAGGRASFSVDISSFEHVESRTEQEVDGYTVFVYSPAMIVAEKLRALCQQMVEYAPVVKRAGRPGAPRARDFLDIFSVVEQCRVDTTTPEHLDLVQHTFAAKKVPLHLLQKIRATEDFHRISWPSVQDTVLPSHDLQPFETYFAFVVELARQLTAALPGSEDGG</sequence>
<keyword evidence="3" id="KW-1185">Reference proteome</keyword>
<dbReference type="OrthoDB" id="8683379at2"/>
<feature type="region of interest" description="Disordered" evidence="1">
    <location>
        <begin position="1"/>
        <end position="23"/>
    </location>
</feature>
<dbReference type="HOGENOM" id="CLU_082657_0_0_0"/>
<geneLocation type="plasmid" evidence="2 3">
    <name>pPSMK1</name>
</geneLocation>
<evidence type="ECO:0000256" key="1">
    <source>
        <dbReference type="SAM" id="MobiDB-lite"/>
    </source>
</evidence>
<keyword evidence="2" id="KW-0614">Plasmid</keyword>
<accession>I0IJH8</accession>
<dbReference type="InterPro" id="IPR014942">
    <property type="entry name" value="AbiEii"/>
</dbReference>
<evidence type="ECO:0000313" key="2">
    <source>
        <dbReference type="EMBL" id="BAM05416.1"/>
    </source>
</evidence>
<organism evidence="2 3">
    <name type="scientific">Phycisphaera mikurensis (strain NBRC 102666 / KCTC 22515 / FYK2301M01)</name>
    <dbReference type="NCBI Taxonomy" id="1142394"/>
    <lineage>
        <taxon>Bacteria</taxon>
        <taxon>Pseudomonadati</taxon>
        <taxon>Planctomycetota</taxon>
        <taxon>Phycisphaerae</taxon>
        <taxon>Phycisphaerales</taxon>
        <taxon>Phycisphaeraceae</taxon>
        <taxon>Phycisphaera</taxon>
    </lineage>
</organism>
<dbReference type="Gene3D" id="3.10.450.620">
    <property type="entry name" value="JHP933, nucleotidyltransferase-like core domain"/>
    <property type="match status" value="1"/>
</dbReference>
<dbReference type="EMBL" id="AP012339">
    <property type="protein sequence ID" value="BAM05416.1"/>
    <property type="molecule type" value="Genomic_DNA"/>
</dbReference>
<dbReference type="Pfam" id="PF08843">
    <property type="entry name" value="AbiEii"/>
    <property type="match status" value="1"/>
</dbReference>
<dbReference type="eggNOG" id="COG2253">
    <property type="taxonomic scope" value="Bacteria"/>
</dbReference>
<evidence type="ECO:0008006" key="4">
    <source>
        <dbReference type="Google" id="ProtNLM"/>
    </source>
</evidence>
<name>I0IJH8_PHYMF</name>
<dbReference type="KEGG" id="phm:PSMK_p00540"/>
<protein>
    <recommendedName>
        <fullName evidence="4">Nucleotidyl transferase AbiEii/AbiGii toxin family protein</fullName>
    </recommendedName>
</protein>
<reference evidence="2 3" key="1">
    <citation type="submission" date="2012-02" db="EMBL/GenBank/DDBJ databases">
        <title>Complete genome sequence of Phycisphaera mikurensis NBRC 102666.</title>
        <authorList>
            <person name="Ankai A."/>
            <person name="Hosoyama A."/>
            <person name="Terui Y."/>
            <person name="Sekine M."/>
            <person name="Fukai R."/>
            <person name="Kato Y."/>
            <person name="Nakamura S."/>
            <person name="Yamada-Narita S."/>
            <person name="Kawakoshi A."/>
            <person name="Fukunaga Y."/>
            <person name="Yamazaki S."/>
            <person name="Fujita N."/>
        </authorList>
    </citation>
    <scope>NUCLEOTIDE SEQUENCE [LARGE SCALE GENOMIC DNA]</scope>
    <source>
        <strain evidence="3">NBRC 102666 / KCTC 22515 / FYK2301M01</strain>
        <plasmid evidence="2 3">pPSMK1</plasmid>
    </source>
</reference>